<feature type="compositionally biased region" description="Polar residues" evidence="1">
    <location>
        <begin position="1"/>
        <end position="10"/>
    </location>
</feature>
<evidence type="ECO:0000313" key="4">
    <source>
        <dbReference type="Proteomes" id="UP000306274"/>
    </source>
</evidence>
<dbReference type="SUPFAM" id="SSF88659">
    <property type="entry name" value="Sigma3 and sigma4 domains of RNA polymerase sigma factors"/>
    <property type="match status" value="1"/>
</dbReference>
<comment type="caution">
    <text evidence="3">The sequence shown here is derived from an EMBL/GenBank/DDBJ whole genome shotgun (WGS) entry which is preliminary data.</text>
</comment>
<name>A0ABY2PI41_9ACTN</name>
<protein>
    <submittedName>
        <fullName evidence="3">Sigma-70 family RNA polymerase sigma factor</fullName>
    </submittedName>
</protein>
<evidence type="ECO:0000259" key="2">
    <source>
        <dbReference type="Pfam" id="PF04545"/>
    </source>
</evidence>
<feature type="domain" description="RNA polymerase sigma-70 region 4" evidence="2">
    <location>
        <begin position="249"/>
        <end position="294"/>
    </location>
</feature>
<dbReference type="Proteomes" id="UP000306274">
    <property type="component" value="Unassembled WGS sequence"/>
</dbReference>
<evidence type="ECO:0000256" key="1">
    <source>
        <dbReference type="SAM" id="MobiDB-lite"/>
    </source>
</evidence>
<dbReference type="InterPro" id="IPR013324">
    <property type="entry name" value="RNA_pol_sigma_r3/r4-like"/>
</dbReference>
<proteinExistence type="predicted"/>
<reference evidence="3 4" key="1">
    <citation type="submission" date="2019-04" db="EMBL/GenBank/DDBJ databases">
        <title>Streptomyces rhizosphaericola sp. nov., an actinobacterium isolated from the wheat rhizosphere.</title>
        <authorList>
            <person name="Vargas Hoyos H.A."/>
            <person name="Santos S.N."/>
            <person name="Genuario D.B."/>
            <person name="Melo I.S."/>
            <person name="Da Silva L.J."/>
            <person name="Da Silva F.S.P."/>
            <person name="Zucchi T.D."/>
        </authorList>
    </citation>
    <scope>NUCLEOTIDE SEQUENCE [LARGE SCALE GENOMIC DNA]</scope>
    <source>
        <strain evidence="3 4">1AS2c</strain>
    </source>
</reference>
<keyword evidence="4" id="KW-1185">Reference proteome</keyword>
<feature type="region of interest" description="Disordered" evidence="1">
    <location>
        <begin position="1"/>
        <end position="36"/>
    </location>
</feature>
<dbReference type="EMBL" id="SRZK01000079">
    <property type="protein sequence ID" value="TGZ10256.1"/>
    <property type="molecule type" value="Genomic_DNA"/>
</dbReference>
<dbReference type="CDD" id="cd06171">
    <property type="entry name" value="Sigma70_r4"/>
    <property type="match status" value="1"/>
</dbReference>
<dbReference type="InterPro" id="IPR036388">
    <property type="entry name" value="WH-like_DNA-bd_sf"/>
</dbReference>
<evidence type="ECO:0000313" key="3">
    <source>
        <dbReference type="EMBL" id="TGZ10256.1"/>
    </source>
</evidence>
<dbReference type="Gene3D" id="1.10.10.10">
    <property type="entry name" value="Winged helix-like DNA-binding domain superfamily/Winged helix DNA-binding domain"/>
    <property type="match status" value="1"/>
</dbReference>
<organism evidence="3 4">
    <name type="scientific">Streptomyces rhizosphaericola</name>
    <dbReference type="NCBI Taxonomy" id="2564098"/>
    <lineage>
        <taxon>Bacteria</taxon>
        <taxon>Bacillati</taxon>
        <taxon>Actinomycetota</taxon>
        <taxon>Actinomycetes</taxon>
        <taxon>Kitasatosporales</taxon>
        <taxon>Streptomycetaceae</taxon>
        <taxon>Streptomyces</taxon>
    </lineage>
</organism>
<accession>A0ABY2PI41</accession>
<gene>
    <name evidence="3" type="ORF">E5Z02_10815</name>
</gene>
<dbReference type="InterPro" id="IPR007630">
    <property type="entry name" value="RNA_pol_sigma70_r4"/>
</dbReference>
<dbReference type="Pfam" id="PF04545">
    <property type="entry name" value="Sigma70_r4"/>
    <property type="match status" value="1"/>
</dbReference>
<feature type="compositionally biased region" description="Pro residues" evidence="1">
    <location>
        <begin position="14"/>
        <end position="28"/>
    </location>
</feature>
<sequence length="311" mass="34421">MTTPPSSEPQASPFGPPRSVPPPRPAPARPGRKLGPVALDVSSSHRSWLEPMREKYLGSGLTLGDLSCQVLLAKSKLSELLRGVGLYPRWEVIHRLGLALDLPGWPLHRLWRRAALDAGKPQEWIERSTEKASMSTAPGHPPLDYGALRQTTEDDYRFYAQVFLRDTERDAAVEDTFATLWLCWATALRSPDIRNFAWSILRATVMARAVHRDGRPELEVAVFDTVALRMISPSDSTAQLTESVELFKAISKLPPGQLDVMVLRHLCGFTAEKTSNLLGVPLATVRSDERRAARYLESAVSLPPDTEGPTT</sequence>